<dbReference type="EMBL" id="JAMXFF010000001">
    <property type="protein sequence ID" value="MCT7964951.1"/>
    <property type="molecule type" value="Genomic_DNA"/>
</dbReference>
<feature type="domain" description="DUF218" evidence="2">
    <location>
        <begin position="56"/>
        <end position="196"/>
    </location>
</feature>
<dbReference type="InterPro" id="IPR051599">
    <property type="entry name" value="Cell_Envelope_Assoc"/>
</dbReference>
<feature type="transmembrane region" description="Helical" evidence="1">
    <location>
        <begin position="15"/>
        <end position="37"/>
    </location>
</feature>
<comment type="caution">
    <text evidence="3">The sequence shown here is derived from an EMBL/GenBank/DDBJ whole genome shotgun (WGS) entry which is preliminary data.</text>
</comment>
<dbReference type="RefSeq" id="WP_368004701.1">
    <property type="nucleotide sequence ID" value="NZ_JAMXFF010000001.1"/>
</dbReference>
<evidence type="ECO:0000259" key="2">
    <source>
        <dbReference type="Pfam" id="PF02698"/>
    </source>
</evidence>
<dbReference type="Proteomes" id="UP001525890">
    <property type="component" value="Unassembled WGS sequence"/>
</dbReference>
<keyword evidence="1" id="KW-1133">Transmembrane helix</keyword>
<dbReference type="Pfam" id="PF02698">
    <property type="entry name" value="DUF218"/>
    <property type="match status" value="1"/>
</dbReference>
<proteinExistence type="predicted"/>
<protein>
    <submittedName>
        <fullName evidence="3">YdcF family protein</fullName>
    </submittedName>
</protein>
<dbReference type="CDD" id="cd06259">
    <property type="entry name" value="YdcF-like"/>
    <property type="match status" value="1"/>
</dbReference>
<sequence length="225" mass="25320">MESVKVIMDFMNWPVFLLVLGMTTIVIPLGLNVYVYAVTYADRYREIEQVPPQPIAIVFGAGVWDDGSPTPMLADRVQAAIDLYKLGRVHKILMTGDNFRPDYNEVQAMSSYAEQQGVPLSDILLDRAGLSTYDSCYRAQSLFGIHQAVLITQRYHLPRAVYTGRKMGIQAVGLGTPDWGIFRNDSMTYYTFREFIAVIKALWQVQVTRPQPTVIGPFDGGKSQE</sequence>
<accession>A0ABT2MM29</accession>
<name>A0ABT2MM29_9CYAN</name>
<evidence type="ECO:0000313" key="4">
    <source>
        <dbReference type="Proteomes" id="UP001525890"/>
    </source>
</evidence>
<dbReference type="InterPro" id="IPR003848">
    <property type="entry name" value="DUF218"/>
</dbReference>
<keyword evidence="4" id="KW-1185">Reference proteome</keyword>
<reference evidence="3 4" key="1">
    <citation type="journal article" date="2022" name="Front. Microbiol.">
        <title>High genomic differentiation and limited gene flow indicate recent cryptic speciation within the genus Laspinema (cyanobacteria).</title>
        <authorList>
            <person name="Stanojkovic A."/>
            <person name="Skoupy S."/>
            <person name="Skaloud P."/>
            <person name="Dvorak P."/>
        </authorList>
    </citation>
    <scope>NUCLEOTIDE SEQUENCE [LARGE SCALE GENOMIC DNA]</scope>
    <source>
        <strain evidence="3 4">D2a</strain>
    </source>
</reference>
<keyword evidence="1" id="KW-0472">Membrane</keyword>
<organism evidence="3 4">
    <name type="scientific">Laspinema palackyanum D2a</name>
    <dbReference type="NCBI Taxonomy" id="2953684"/>
    <lineage>
        <taxon>Bacteria</taxon>
        <taxon>Bacillati</taxon>
        <taxon>Cyanobacteriota</taxon>
        <taxon>Cyanophyceae</taxon>
        <taxon>Oscillatoriophycideae</taxon>
        <taxon>Oscillatoriales</taxon>
        <taxon>Laspinemataceae</taxon>
        <taxon>Laspinema</taxon>
        <taxon>Laspinema palackyanum</taxon>
    </lineage>
</organism>
<dbReference type="PANTHER" id="PTHR30336:SF6">
    <property type="entry name" value="INTEGRAL MEMBRANE PROTEIN"/>
    <property type="match status" value="1"/>
</dbReference>
<evidence type="ECO:0000313" key="3">
    <source>
        <dbReference type="EMBL" id="MCT7964951.1"/>
    </source>
</evidence>
<keyword evidence="1" id="KW-0812">Transmembrane</keyword>
<evidence type="ECO:0000256" key="1">
    <source>
        <dbReference type="SAM" id="Phobius"/>
    </source>
</evidence>
<dbReference type="PANTHER" id="PTHR30336">
    <property type="entry name" value="INNER MEMBRANE PROTEIN, PROBABLE PERMEASE"/>
    <property type="match status" value="1"/>
</dbReference>
<gene>
    <name evidence="3" type="ORF">NG799_01220</name>
</gene>